<accession>A0ABV7F6X5</accession>
<evidence type="ECO:0000313" key="1">
    <source>
        <dbReference type="EMBL" id="MFC3110838.1"/>
    </source>
</evidence>
<sequence length="148" mass="16942">MEKWQASPLWPVVAEHATSIVNKRLYSNFCPEVSFDVFHLFASSLSRYADEIDRDAAERAMVREGSSGTNDWRWNWSHVSEMHYSECPLYSQLVHQTSQPSHQTPTKPGEKPTEILTLKPGAFGMSIDIKGLFTRVVRWWLSRNGKSG</sequence>
<dbReference type="Proteomes" id="UP001595530">
    <property type="component" value="Unassembled WGS sequence"/>
</dbReference>
<gene>
    <name evidence="1" type="ORF">ACFOFO_23275</name>
</gene>
<comment type="caution">
    <text evidence="1">The sequence shown here is derived from an EMBL/GenBank/DDBJ whole genome shotgun (WGS) entry which is preliminary data.</text>
</comment>
<reference evidence="2" key="1">
    <citation type="journal article" date="2019" name="Int. J. Syst. Evol. Microbiol.">
        <title>The Global Catalogue of Microorganisms (GCM) 10K type strain sequencing project: providing services to taxonomists for standard genome sequencing and annotation.</title>
        <authorList>
            <consortium name="The Broad Institute Genomics Platform"/>
            <consortium name="The Broad Institute Genome Sequencing Center for Infectious Disease"/>
            <person name="Wu L."/>
            <person name="Ma J."/>
        </authorList>
    </citation>
    <scope>NUCLEOTIDE SEQUENCE [LARGE SCALE GENOMIC DNA]</scope>
    <source>
        <strain evidence="2">KCTC 42986</strain>
    </source>
</reference>
<evidence type="ECO:0000313" key="2">
    <source>
        <dbReference type="Proteomes" id="UP001595530"/>
    </source>
</evidence>
<dbReference type="EMBL" id="JBHRTP010000091">
    <property type="protein sequence ID" value="MFC3110838.1"/>
    <property type="molecule type" value="Genomic_DNA"/>
</dbReference>
<dbReference type="RefSeq" id="WP_390329817.1">
    <property type="nucleotide sequence ID" value="NZ_JBHRTP010000091.1"/>
</dbReference>
<proteinExistence type="predicted"/>
<organism evidence="1 2">
    <name type="scientific">Undibacterium arcticum</name>
    <dbReference type="NCBI Taxonomy" id="1762892"/>
    <lineage>
        <taxon>Bacteria</taxon>
        <taxon>Pseudomonadati</taxon>
        <taxon>Pseudomonadota</taxon>
        <taxon>Betaproteobacteria</taxon>
        <taxon>Burkholderiales</taxon>
        <taxon>Oxalobacteraceae</taxon>
        <taxon>Undibacterium</taxon>
    </lineage>
</organism>
<protein>
    <submittedName>
        <fullName evidence="1">Uncharacterized protein</fullName>
    </submittedName>
</protein>
<name>A0ABV7F6X5_9BURK</name>
<keyword evidence="2" id="KW-1185">Reference proteome</keyword>